<comment type="caution">
    <text evidence="9">The sequence shown here is derived from an EMBL/GenBank/DDBJ whole genome shotgun (WGS) entry which is preliminary data.</text>
</comment>
<protein>
    <recommendedName>
        <fullName evidence="8">Prolyl 4-hydroxylase alpha subunit domain-containing protein</fullName>
    </recommendedName>
</protein>
<organism evidence="9 10">
    <name type="scientific">Coccomyxa subellipsoidea</name>
    <dbReference type="NCBI Taxonomy" id="248742"/>
    <lineage>
        <taxon>Eukaryota</taxon>
        <taxon>Viridiplantae</taxon>
        <taxon>Chlorophyta</taxon>
        <taxon>core chlorophytes</taxon>
        <taxon>Trebouxiophyceae</taxon>
        <taxon>Trebouxiophyceae incertae sedis</taxon>
        <taxon>Coccomyxaceae</taxon>
        <taxon>Coccomyxa</taxon>
    </lineage>
</organism>
<comment type="catalytic activity">
    <reaction evidence="7">
        <text>L-prolyl-[collagen] + 2-oxoglutarate + O2 = trans-4-hydroxy-L-prolyl-[collagen] + succinate + CO2</text>
        <dbReference type="Rhea" id="RHEA:18945"/>
        <dbReference type="Rhea" id="RHEA-COMP:11676"/>
        <dbReference type="Rhea" id="RHEA-COMP:11680"/>
        <dbReference type="ChEBI" id="CHEBI:15379"/>
        <dbReference type="ChEBI" id="CHEBI:16526"/>
        <dbReference type="ChEBI" id="CHEBI:16810"/>
        <dbReference type="ChEBI" id="CHEBI:30031"/>
        <dbReference type="ChEBI" id="CHEBI:50342"/>
        <dbReference type="ChEBI" id="CHEBI:61965"/>
        <dbReference type="EC" id="1.14.11.2"/>
    </reaction>
</comment>
<accession>A0ABR2YJC6</accession>
<evidence type="ECO:0000256" key="7">
    <source>
        <dbReference type="ARBA" id="ARBA00049169"/>
    </source>
</evidence>
<keyword evidence="10" id="KW-1185">Reference proteome</keyword>
<name>A0ABR2YJC6_9CHLO</name>
<evidence type="ECO:0000256" key="1">
    <source>
        <dbReference type="ARBA" id="ARBA00001961"/>
    </source>
</evidence>
<evidence type="ECO:0000313" key="9">
    <source>
        <dbReference type="EMBL" id="KAK9906519.1"/>
    </source>
</evidence>
<dbReference type="InterPro" id="IPR006620">
    <property type="entry name" value="Pro_4_hyd_alph"/>
</dbReference>
<dbReference type="EMBL" id="JALJOT010000010">
    <property type="protein sequence ID" value="KAK9906519.1"/>
    <property type="molecule type" value="Genomic_DNA"/>
</dbReference>
<sequence length="264" mass="28898">MNLMSKQRAGWSFCLGSLARLSTVVGPNGTSVTDNIRTSYGTFLTRMQDPIVEKIENRLTAWTHLPLVHQEDMQDGSARVATVLLYLNNDTSLVGGETAFPKAPYRKSEDGNSAVVPSCAKGAVAMRPRKGDALLFYSLTPTGQQDIYSMHQGCPVVQGVKWTATKWIDTAPFHPEWLEKGGEKAIPRWLRLPDGCEDFDSNCKGWSESGECEKNHGYMAGDDVSLGQCRLSCKACENCAPGDRACGNRNRERGGFLVTPDGTD</sequence>
<evidence type="ECO:0000256" key="2">
    <source>
        <dbReference type="ARBA" id="ARBA00004648"/>
    </source>
</evidence>
<proteinExistence type="predicted"/>
<evidence type="ECO:0000256" key="3">
    <source>
        <dbReference type="ARBA" id="ARBA00022723"/>
    </source>
</evidence>
<dbReference type="Pfam" id="PF13640">
    <property type="entry name" value="2OG-FeII_Oxy_3"/>
    <property type="match status" value="1"/>
</dbReference>
<dbReference type="Gene3D" id="2.60.120.620">
    <property type="entry name" value="q2cbj1_9rhob like domain"/>
    <property type="match status" value="2"/>
</dbReference>
<comment type="subcellular location">
    <subcellularLocation>
        <location evidence="2">Endoplasmic reticulum membrane</location>
        <topology evidence="2">Single-pass type II membrane protein</topology>
    </subcellularLocation>
</comment>
<comment type="cofactor">
    <cofactor evidence="1">
        <name>L-ascorbate</name>
        <dbReference type="ChEBI" id="CHEBI:38290"/>
    </cofactor>
</comment>
<gene>
    <name evidence="9" type="ORF">WJX75_003296</name>
</gene>
<evidence type="ECO:0000256" key="6">
    <source>
        <dbReference type="ARBA" id="ARBA00023004"/>
    </source>
</evidence>
<dbReference type="PANTHER" id="PTHR10869">
    <property type="entry name" value="PROLYL 4-HYDROXYLASE ALPHA SUBUNIT"/>
    <property type="match status" value="1"/>
</dbReference>
<keyword evidence="5" id="KW-0560">Oxidoreductase</keyword>
<reference evidence="9 10" key="1">
    <citation type="journal article" date="2024" name="Nat. Commun.">
        <title>Phylogenomics reveals the evolutionary origins of lichenization in chlorophyte algae.</title>
        <authorList>
            <person name="Puginier C."/>
            <person name="Libourel C."/>
            <person name="Otte J."/>
            <person name="Skaloud P."/>
            <person name="Haon M."/>
            <person name="Grisel S."/>
            <person name="Petersen M."/>
            <person name="Berrin J.G."/>
            <person name="Delaux P.M."/>
            <person name="Dal Grande F."/>
            <person name="Keller J."/>
        </authorList>
    </citation>
    <scope>NUCLEOTIDE SEQUENCE [LARGE SCALE GENOMIC DNA]</scope>
    <source>
        <strain evidence="9 10">SAG 216-7</strain>
    </source>
</reference>
<evidence type="ECO:0000256" key="5">
    <source>
        <dbReference type="ARBA" id="ARBA00023002"/>
    </source>
</evidence>
<keyword evidence="4" id="KW-0223">Dioxygenase</keyword>
<feature type="domain" description="Prolyl 4-hydroxylase alpha subunit" evidence="8">
    <location>
        <begin position="6"/>
        <end position="169"/>
    </location>
</feature>
<evidence type="ECO:0000259" key="8">
    <source>
        <dbReference type="SMART" id="SM00702"/>
    </source>
</evidence>
<keyword evidence="6" id="KW-0408">Iron</keyword>
<keyword evidence="3" id="KW-0479">Metal-binding</keyword>
<dbReference type="Proteomes" id="UP001491310">
    <property type="component" value="Unassembled WGS sequence"/>
</dbReference>
<dbReference type="PANTHER" id="PTHR10869:SF238">
    <property type="entry name" value="PROLYL 4-HYDROXYLASE 6-RELATED"/>
    <property type="match status" value="1"/>
</dbReference>
<dbReference type="SMART" id="SM00702">
    <property type="entry name" value="P4Hc"/>
    <property type="match status" value="1"/>
</dbReference>
<dbReference type="InterPro" id="IPR044862">
    <property type="entry name" value="Pro_4_hyd_alph_FE2OG_OXY"/>
</dbReference>
<evidence type="ECO:0000313" key="10">
    <source>
        <dbReference type="Proteomes" id="UP001491310"/>
    </source>
</evidence>
<dbReference type="InterPro" id="IPR045054">
    <property type="entry name" value="P4HA-like"/>
</dbReference>
<evidence type="ECO:0000256" key="4">
    <source>
        <dbReference type="ARBA" id="ARBA00022964"/>
    </source>
</evidence>